<dbReference type="Pfam" id="PF01048">
    <property type="entry name" value="PNP_UDP_1"/>
    <property type="match status" value="1"/>
</dbReference>
<feature type="compositionally biased region" description="Low complexity" evidence="11">
    <location>
        <begin position="303"/>
        <end position="318"/>
    </location>
</feature>
<dbReference type="Gene3D" id="3.40.50.1580">
    <property type="entry name" value="Nucleoside phosphorylase domain"/>
    <property type="match status" value="1"/>
</dbReference>
<gene>
    <name evidence="13" type="ORF">PMACD_LOCUS11913</name>
</gene>
<evidence type="ECO:0000256" key="2">
    <source>
        <dbReference type="ARBA" id="ARBA00006751"/>
    </source>
</evidence>
<dbReference type="EMBL" id="CAJOBZ010000043">
    <property type="protein sequence ID" value="CAF4908438.1"/>
    <property type="molecule type" value="Genomic_DNA"/>
</dbReference>
<evidence type="ECO:0000256" key="6">
    <source>
        <dbReference type="ARBA" id="ARBA00023918"/>
    </source>
</evidence>
<evidence type="ECO:0000256" key="4">
    <source>
        <dbReference type="ARBA" id="ARBA00022676"/>
    </source>
</evidence>
<dbReference type="NCBIfam" id="TIGR01697">
    <property type="entry name" value="PNPH-PUNA-XAPA"/>
    <property type="match status" value="1"/>
</dbReference>
<dbReference type="InterPro" id="IPR000845">
    <property type="entry name" value="Nucleoside_phosphorylase_d"/>
</dbReference>
<comment type="caution">
    <text evidence="13">The sequence shown here is derived from an EMBL/GenBank/DDBJ whole genome shotgun (WGS) entry which is preliminary data.</text>
</comment>
<protein>
    <recommendedName>
        <fullName evidence="3">purine-nucleoside phosphorylase</fullName>
        <ecNumber evidence="3">2.4.2.1</ecNumber>
    </recommendedName>
    <alternativeName>
        <fullName evidence="10">Inosine-guanosine phosphorylase</fullName>
    </alternativeName>
</protein>
<evidence type="ECO:0000256" key="3">
    <source>
        <dbReference type="ARBA" id="ARBA00011886"/>
    </source>
</evidence>
<keyword evidence="14" id="KW-1185">Reference proteome</keyword>
<accession>A0A821VKV8</accession>
<evidence type="ECO:0000256" key="8">
    <source>
        <dbReference type="ARBA" id="ARBA00023950"/>
    </source>
</evidence>
<organism evidence="13 14">
    <name type="scientific">Pieris macdunnoughi</name>
    <dbReference type="NCBI Taxonomy" id="345717"/>
    <lineage>
        <taxon>Eukaryota</taxon>
        <taxon>Metazoa</taxon>
        <taxon>Ecdysozoa</taxon>
        <taxon>Arthropoda</taxon>
        <taxon>Hexapoda</taxon>
        <taxon>Insecta</taxon>
        <taxon>Pterygota</taxon>
        <taxon>Neoptera</taxon>
        <taxon>Endopterygota</taxon>
        <taxon>Lepidoptera</taxon>
        <taxon>Glossata</taxon>
        <taxon>Ditrysia</taxon>
        <taxon>Papilionoidea</taxon>
        <taxon>Pieridae</taxon>
        <taxon>Pierinae</taxon>
        <taxon>Pieris</taxon>
    </lineage>
</organism>
<comment type="pathway">
    <text evidence="1">Purine metabolism; purine nucleoside salvage.</text>
</comment>
<dbReference type="GO" id="GO:0009116">
    <property type="term" value="P:nucleoside metabolic process"/>
    <property type="evidence" value="ECO:0007669"/>
    <property type="project" value="InterPro"/>
</dbReference>
<evidence type="ECO:0000256" key="7">
    <source>
        <dbReference type="ARBA" id="ARBA00023929"/>
    </source>
</evidence>
<dbReference type="OrthoDB" id="3039988at2759"/>
<dbReference type="PANTHER" id="PTHR11904">
    <property type="entry name" value="METHYLTHIOADENOSINE/PURINE NUCLEOSIDE PHOSPHORYLASE"/>
    <property type="match status" value="1"/>
</dbReference>
<evidence type="ECO:0000256" key="5">
    <source>
        <dbReference type="ARBA" id="ARBA00022679"/>
    </source>
</evidence>
<evidence type="ECO:0000256" key="1">
    <source>
        <dbReference type="ARBA" id="ARBA00005058"/>
    </source>
</evidence>
<dbReference type="PANTHER" id="PTHR11904:SF9">
    <property type="entry name" value="PURINE NUCLEOSIDE PHOSPHORYLASE-RELATED"/>
    <property type="match status" value="1"/>
</dbReference>
<evidence type="ECO:0000256" key="9">
    <source>
        <dbReference type="ARBA" id="ARBA00023970"/>
    </source>
</evidence>
<keyword evidence="4" id="KW-0328">Glycosyltransferase</keyword>
<keyword evidence="5" id="KW-0808">Transferase</keyword>
<dbReference type="InterPro" id="IPR035994">
    <property type="entry name" value="Nucleoside_phosphorylase_sf"/>
</dbReference>
<dbReference type="UniPathway" id="UPA00606"/>
<reference evidence="13" key="1">
    <citation type="submission" date="2021-02" db="EMBL/GenBank/DDBJ databases">
        <authorList>
            <person name="Steward A R."/>
        </authorList>
    </citation>
    <scope>NUCLEOTIDE SEQUENCE</scope>
</reference>
<evidence type="ECO:0000256" key="11">
    <source>
        <dbReference type="SAM" id="MobiDB-lite"/>
    </source>
</evidence>
<comment type="catalytic activity">
    <reaction evidence="8">
        <text>2'-deoxyinosine + phosphate = 2-deoxy-alpha-D-ribose 1-phosphate + hypoxanthine</text>
        <dbReference type="Rhea" id="RHEA:27750"/>
        <dbReference type="ChEBI" id="CHEBI:17368"/>
        <dbReference type="ChEBI" id="CHEBI:28997"/>
        <dbReference type="ChEBI" id="CHEBI:43474"/>
        <dbReference type="ChEBI" id="CHEBI:57259"/>
        <dbReference type="EC" id="2.4.2.1"/>
    </reaction>
</comment>
<comment type="catalytic activity">
    <reaction evidence="9">
        <text>guanosine + phosphate = alpha-D-ribose 1-phosphate + guanine</text>
        <dbReference type="Rhea" id="RHEA:13233"/>
        <dbReference type="ChEBI" id="CHEBI:16235"/>
        <dbReference type="ChEBI" id="CHEBI:16750"/>
        <dbReference type="ChEBI" id="CHEBI:43474"/>
        <dbReference type="ChEBI" id="CHEBI:57720"/>
        <dbReference type="EC" id="2.4.2.1"/>
    </reaction>
</comment>
<comment type="catalytic activity">
    <reaction evidence="6">
        <text>inosine + phosphate = alpha-D-ribose 1-phosphate + hypoxanthine</text>
        <dbReference type="Rhea" id="RHEA:27646"/>
        <dbReference type="ChEBI" id="CHEBI:17368"/>
        <dbReference type="ChEBI" id="CHEBI:17596"/>
        <dbReference type="ChEBI" id="CHEBI:43474"/>
        <dbReference type="ChEBI" id="CHEBI:57720"/>
        <dbReference type="EC" id="2.4.2.1"/>
    </reaction>
</comment>
<proteinExistence type="inferred from homology"/>
<comment type="catalytic activity">
    <reaction evidence="7">
        <text>2'-deoxyguanosine + phosphate = 2-deoxy-alpha-D-ribose 1-phosphate + guanine</text>
        <dbReference type="Rhea" id="RHEA:27738"/>
        <dbReference type="ChEBI" id="CHEBI:16235"/>
        <dbReference type="ChEBI" id="CHEBI:17172"/>
        <dbReference type="ChEBI" id="CHEBI:43474"/>
        <dbReference type="ChEBI" id="CHEBI:57259"/>
        <dbReference type="EC" id="2.4.2.1"/>
    </reaction>
</comment>
<feature type="region of interest" description="Disordered" evidence="11">
    <location>
        <begin position="264"/>
        <end position="326"/>
    </location>
</feature>
<evidence type="ECO:0000313" key="13">
    <source>
        <dbReference type="EMBL" id="CAF4908438.1"/>
    </source>
</evidence>
<name>A0A821VKV8_9NEOP</name>
<evidence type="ECO:0000259" key="12">
    <source>
        <dbReference type="Pfam" id="PF01048"/>
    </source>
</evidence>
<comment type="similarity">
    <text evidence="2">Belongs to the PNP/MTAP phosphorylase family.</text>
</comment>
<sequence>MSVPNMNGTKVKPAKETLPEVEVESNGNGHKMYSYEMLEEIANFLLTKTEIRPIIGIICGSGMGSYWKDGSLADTITDAERIPYEEIPNFPTSTVEGHHGQLVFGRLGEVPVVAMQGRFHYYEGYPLWKCCLPIRVMKLLGVKTLMATNAAGGLNPSYKIGDLMIVNDHINLMGFAGNNPLQGPNDERFGPRFPPMNKAYNYEYRKIAKKTGEGSRKRTRYLRLCRQCTKIKKKKGSGCSGDYCQCESLCNLEDESILIKTVTSKPISQSTSSPHSQNNNKSHNTSSQPSTSYMENSNISQDSNAGNSNNTTASVTNTDPRSIGRTEYVPTDVSPYLIHVQRLQSSPDDGTILHPITFGNFLKQNKFKNIIPGSVKRVGRNRLAVVFSDYKDANNFLNCNLLETKKLKAFIPTFSVTRMRLVRGVPVDCSVEEVQQNVSVPIGCGNILKIRRLNRKVKINDSVSWKPSETVVITFDGQVLPKRIFMCYNALPVEIYIYPTIQCYKCCRYGHTKVQCRSKTPICYNCGGQHAGVSCDRSDEE</sequence>
<dbReference type="Proteomes" id="UP000663880">
    <property type="component" value="Unassembled WGS sequence"/>
</dbReference>
<dbReference type="InterPro" id="IPR011268">
    <property type="entry name" value="Purine_phosphorylase"/>
</dbReference>
<dbReference type="CDD" id="cd09009">
    <property type="entry name" value="PNP-EcPNPII_like"/>
    <property type="match status" value="1"/>
</dbReference>
<evidence type="ECO:0000256" key="10">
    <source>
        <dbReference type="ARBA" id="ARBA00031036"/>
    </source>
</evidence>
<feature type="compositionally biased region" description="Polar residues" evidence="11">
    <location>
        <begin position="264"/>
        <end position="302"/>
    </location>
</feature>
<dbReference type="EC" id="2.4.2.1" evidence="3"/>
<feature type="domain" description="Nucleoside phosphorylase" evidence="12">
    <location>
        <begin position="55"/>
        <end position="215"/>
    </location>
</feature>
<dbReference type="GO" id="GO:0005737">
    <property type="term" value="C:cytoplasm"/>
    <property type="evidence" value="ECO:0007669"/>
    <property type="project" value="TreeGrafter"/>
</dbReference>
<dbReference type="SUPFAM" id="SSF53167">
    <property type="entry name" value="Purine and uridine phosphorylases"/>
    <property type="match status" value="1"/>
</dbReference>
<dbReference type="AlphaFoldDB" id="A0A821VKV8"/>
<dbReference type="GO" id="GO:0004731">
    <property type="term" value="F:purine-nucleoside phosphorylase activity"/>
    <property type="evidence" value="ECO:0007669"/>
    <property type="project" value="UniProtKB-EC"/>
</dbReference>
<evidence type="ECO:0000313" key="14">
    <source>
        <dbReference type="Proteomes" id="UP000663880"/>
    </source>
</evidence>